<evidence type="ECO:0000256" key="5">
    <source>
        <dbReference type="ARBA" id="ARBA00022842"/>
    </source>
</evidence>
<dbReference type="InterPro" id="IPR054708">
    <property type="entry name" value="MTPAP-like_central"/>
</dbReference>
<dbReference type="AlphaFoldDB" id="A0A8D8LWM5"/>
<feature type="domain" description="Poly(A) RNA polymerase mitochondrial-like central palm" evidence="8">
    <location>
        <begin position="191"/>
        <end position="345"/>
    </location>
</feature>
<evidence type="ECO:0000313" key="9">
    <source>
        <dbReference type="EMBL" id="CAG6616406.1"/>
    </source>
</evidence>
<reference evidence="9" key="1">
    <citation type="submission" date="2021-05" db="EMBL/GenBank/DDBJ databases">
        <authorList>
            <person name="Alioto T."/>
            <person name="Alioto T."/>
            <person name="Gomez Garrido J."/>
        </authorList>
    </citation>
    <scope>NUCLEOTIDE SEQUENCE</scope>
</reference>
<dbReference type="GO" id="GO:0046872">
    <property type="term" value="F:metal ion binding"/>
    <property type="evidence" value="ECO:0007669"/>
    <property type="project" value="UniProtKB-KW"/>
</dbReference>
<dbReference type="EMBL" id="HBUF01538707">
    <property type="protein sequence ID" value="CAG6754210.1"/>
    <property type="molecule type" value="Transcribed_RNA"/>
</dbReference>
<keyword evidence="4" id="KW-0479">Metal-binding</keyword>
<dbReference type="Gene3D" id="1.10.1410.10">
    <property type="match status" value="1"/>
</dbReference>
<dbReference type="EMBL" id="HBUF01538708">
    <property type="protein sequence ID" value="CAG6754211.1"/>
    <property type="molecule type" value="Transcribed_RNA"/>
</dbReference>
<organism evidence="9">
    <name type="scientific">Cacopsylla melanoneura</name>
    <dbReference type="NCBI Taxonomy" id="428564"/>
    <lineage>
        <taxon>Eukaryota</taxon>
        <taxon>Metazoa</taxon>
        <taxon>Ecdysozoa</taxon>
        <taxon>Arthropoda</taxon>
        <taxon>Hexapoda</taxon>
        <taxon>Insecta</taxon>
        <taxon>Pterygota</taxon>
        <taxon>Neoptera</taxon>
        <taxon>Paraneoptera</taxon>
        <taxon>Hemiptera</taxon>
        <taxon>Sternorrhyncha</taxon>
        <taxon>Psylloidea</taxon>
        <taxon>Psyllidae</taxon>
        <taxon>Psyllinae</taxon>
        <taxon>Cacopsylla</taxon>
    </lineage>
</organism>
<evidence type="ECO:0000259" key="8">
    <source>
        <dbReference type="Pfam" id="PF22600"/>
    </source>
</evidence>
<dbReference type="EMBL" id="HBUF01340016">
    <property type="protein sequence ID" value="CAG6701677.1"/>
    <property type="molecule type" value="Transcribed_RNA"/>
</dbReference>
<dbReference type="PANTHER" id="PTHR12271">
    <property type="entry name" value="POLY A POLYMERASE CID PAP -RELATED"/>
    <property type="match status" value="1"/>
</dbReference>
<dbReference type="EMBL" id="HBUF01340015">
    <property type="protein sequence ID" value="CAG6701676.1"/>
    <property type="molecule type" value="Transcribed_RNA"/>
</dbReference>
<keyword evidence="3" id="KW-0808">Transferase</keyword>
<dbReference type="PANTHER" id="PTHR12271:SF133">
    <property type="entry name" value="POLY(A) RNA POLYMERASE, MITOCHONDRIAL"/>
    <property type="match status" value="1"/>
</dbReference>
<evidence type="ECO:0000256" key="4">
    <source>
        <dbReference type="ARBA" id="ARBA00022723"/>
    </source>
</evidence>
<dbReference type="GO" id="GO:1990817">
    <property type="term" value="F:poly(A) RNA polymerase activity"/>
    <property type="evidence" value="ECO:0007669"/>
    <property type="project" value="TreeGrafter"/>
</dbReference>
<protein>
    <submittedName>
        <fullName evidence="9">Poly(A) RNA polymerase, mitochondrial</fullName>
    </submittedName>
</protein>
<dbReference type="EMBL" id="HBUF01035615">
    <property type="protein sequence ID" value="CAG6616406.1"/>
    <property type="molecule type" value="Transcribed_RNA"/>
</dbReference>
<accession>A0A8D8LWM5</accession>
<evidence type="ECO:0000256" key="3">
    <source>
        <dbReference type="ARBA" id="ARBA00022679"/>
    </source>
</evidence>
<name>A0A8D8LWM5_9HEMI</name>
<dbReference type="EMBL" id="HBUF01538706">
    <property type="protein sequence ID" value="CAG6754208.1"/>
    <property type="molecule type" value="Transcribed_RNA"/>
</dbReference>
<proteinExistence type="predicted"/>
<dbReference type="EMBL" id="HBUF01538709">
    <property type="protein sequence ID" value="CAG6754213.1"/>
    <property type="molecule type" value="Transcribed_RNA"/>
</dbReference>
<dbReference type="InterPro" id="IPR002058">
    <property type="entry name" value="PAP_assoc"/>
</dbReference>
<sequence length="607" mass="69268">MWSLKRACFKALCDPCVSISCKYLVPSPSKYSFKCVMLGSSAACQLRSASSTKRTFVPFDNIIQERRLEAQRSILVQVQSEKSCHDLFSFASQFGTVESMLHYSVPGENHFVIVEMKDSQVTQKMLTKCGHLDKSQVVPVRSPFLWFRASKNKSKLENEKEHVKINCDSHNIFPPSEEELTEQLIGCHTIAHQMTTLYQITKMNEINTRLRFLVAYQVERALAGLFPLCAIYPFGSSVNYFGKLGCDLDLVLQLDMQSKEDSDDCRLMFHCKSSLGSERSQTLRHLETVGDLLQLFLPGCSQVKRILGARVPIIKYNHDMTALECDLSMTNLTALYMAELLYVFGEIDWRVRTLVFTIKKWAKDINLTNPTPGRWITNFSLTILILFYLQSVKVLPSMKLLVDSASPKDRRVSDDGVNCTFLRDISKLQFHPSLPDTTDSLSTLLFGFFEFYSQFDFNNQGVSLYYGSPIPKPEYSALYINNPLERGLNVSKNVSFEELERLKVELRNASWKLESTANNNNKTHTPLESWGILELFKKQNLGEKAKNVFFTEGMKTKERLVSVQDLFSEGSNEDSQSIPVEPDYKKRKPVSAQTLKAVQKAMKTKRR</sequence>
<dbReference type="Pfam" id="PF03828">
    <property type="entry name" value="PAP_assoc"/>
    <property type="match status" value="1"/>
</dbReference>
<dbReference type="SUPFAM" id="SSF81301">
    <property type="entry name" value="Nucleotidyltransferase"/>
    <property type="match status" value="1"/>
</dbReference>
<evidence type="ECO:0000259" key="7">
    <source>
        <dbReference type="Pfam" id="PF03828"/>
    </source>
</evidence>
<keyword evidence="5" id="KW-0460">Magnesium</keyword>
<dbReference type="SUPFAM" id="SSF81631">
    <property type="entry name" value="PAP/OAS1 substrate-binding domain"/>
    <property type="match status" value="1"/>
</dbReference>
<comment type="cofactor">
    <cofactor evidence="2">
        <name>Mg(2+)</name>
        <dbReference type="ChEBI" id="CHEBI:18420"/>
    </cofactor>
</comment>
<comment type="cofactor">
    <cofactor evidence="1">
        <name>Mn(2+)</name>
        <dbReference type="ChEBI" id="CHEBI:29035"/>
    </cofactor>
</comment>
<dbReference type="Pfam" id="PF22600">
    <property type="entry name" value="MTPAP-like_central"/>
    <property type="match status" value="1"/>
</dbReference>
<evidence type="ECO:0000256" key="2">
    <source>
        <dbReference type="ARBA" id="ARBA00001946"/>
    </source>
</evidence>
<dbReference type="CDD" id="cd05402">
    <property type="entry name" value="NT_PAP_TUTase"/>
    <property type="match status" value="1"/>
</dbReference>
<dbReference type="EMBL" id="HBUF01177767">
    <property type="protein sequence ID" value="CAG6654444.1"/>
    <property type="molecule type" value="Transcribed_RNA"/>
</dbReference>
<feature type="domain" description="PAP-associated" evidence="7">
    <location>
        <begin position="440"/>
        <end position="478"/>
    </location>
</feature>
<feature type="compositionally biased region" description="Polar residues" evidence="6">
    <location>
        <begin position="569"/>
        <end position="578"/>
    </location>
</feature>
<evidence type="ECO:0000256" key="1">
    <source>
        <dbReference type="ARBA" id="ARBA00001936"/>
    </source>
</evidence>
<dbReference type="InterPro" id="IPR043519">
    <property type="entry name" value="NT_sf"/>
</dbReference>
<dbReference type="GO" id="GO:0031123">
    <property type="term" value="P:RNA 3'-end processing"/>
    <property type="evidence" value="ECO:0007669"/>
    <property type="project" value="TreeGrafter"/>
</dbReference>
<feature type="region of interest" description="Disordered" evidence="6">
    <location>
        <begin position="568"/>
        <end position="607"/>
    </location>
</feature>
<dbReference type="EMBL" id="HBUF01340017">
    <property type="protein sequence ID" value="CAG6701678.1"/>
    <property type="molecule type" value="Transcribed_RNA"/>
</dbReference>
<dbReference type="Gene3D" id="3.30.460.10">
    <property type="entry name" value="Beta Polymerase, domain 2"/>
    <property type="match status" value="1"/>
</dbReference>
<evidence type="ECO:0000256" key="6">
    <source>
        <dbReference type="SAM" id="MobiDB-lite"/>
    </source>
</evidence>